<reference evidence="1" key="2">
    <citation type="submission" date="2021-01" db="EMBL/GenBank/DDBJ databases">
        <authorList>
            <person name="Schikora-Tamarit M.A."/>
        </authorList>
    </citation>
    <scope>NUCLEOTIDE SEQUENCE</scope>
    <source>
        <strain evidence="1">CBS6075</strain>
    </source>
</reference>
<sequence>MNFDAQSLIQCSSTEERLDDGWRIHLSKQFSVNELTREVAYAVAISVAMDVFTCSLICCACAEPSDEPLLALVLDPPRPRNDDIGV</sequence>
<gene>
    <name evidence="1" type="ORF">OGAPHI_005460</name>
</gene>
<dbReference type="RefSeq" id="XP_046059301.1">
    <property type="nucleotide sequence ID" value="XM_046206647.1"/>
</dbReference>
<keyword evidence="2" id="KW-1185">Reference proteome</keyword>
<protein>
    <submittedName>
        <fullName evidence="1">Uncharacterized protein</fullName>
    </submittedName>
</protein>
<name>A0A9P8NZ80_9ASCO</name>
<dbReference type="GeneID" id="70237424"/>
<dbReference type="AlphaFoldDB" id="A0A9P8NZ80"/>
<reference evidence="1" key="1">
    <citation type="journal article" date="2021" name="Open Biol.">
        <title>Shared evolutionary footprints suggest mitochondrial oxidative damage underlies multiple complex I losses in fungi.</title>
        <authorList>
            <person name="Schikora-Tamarit M.A."/>
            <person name="Marcet-Houben M."/>
            <person name="Nosek J."/>
            <person name="Gabaldon T."/>
        </authorList>
    </citation>
    <scope>NUCLEOTIDE SEQUENCE</scope>
    <source>
        <strain evidence="1">CBS6075</strain>
    </source>
</reference>
<evidence type="ECO:0000313" key="1">
    <source>
        <dbReference type="EMBL" id="KAH3662212.1"/>
    </source>
</evidence>
<dbReference type="Proteomes" id="UP000769157">
    <property type="component" value="Unassembled WGS sequence"/>
</dbReference>
<accession>A0A9P8NZ80</accession>
<dbReference type="EMBL" id="JAEUBE010000378">
    <property type="protein sequence ID" value="KAH3662212.1"/>
    <property type="molecule type" value="Genomic_DNA"/>
</dbReference>
<dbReference type="OrthoDB" id="10513681at2759"/>
<organism evidence="1 2">
    <name type="scientific">Ogataea philodendri</name>
    <dbReference type="NCBI Taxonomy" id="1378263"/>
    <lineage>
        <taxon>Eukaryota</taxon>
        <taxon>Fungi</taxon>
        <taxon>Dikarya</taxon>
        <taxon>Ascomycota</taxon>
        <taxon>Saccharomycotina</taxon>
        <taxon>Pichiomycetes</taxon>
        <taxon>Pichiales</taxon>
        <taxon>Pichiaceae</taxon>
        <taxon>Ogataea</taxon>
    </lineage>
</organism>
<proteinExistence type="predicted"/>
<comment type="caution">
    <text evidence="1">The sequence shown here is derived from an EMBL/GenBank/DDBJ whole genome shotgun (WGS) entry which is preliminary data.</text>
</comment>
<evidence type="ECO:0000313" key="2">
    <source>
        <dbReference type="Proteomes" id="UP000769157"/>
    </source>
</evidence>